<keyword evidence="5" id="KW-1185">Reference proteome</keyword>
<feature type="domain" description="VWFA" evidence="2">
    <location>
        <begin position="284"/>
        <end position="460"/>
    </location>
</feature>
<gene>
    <name evidence="4" type="ORF">T310_1609</name>
</gene>
<dbReference type="InterPro" id="IPR002035">
    <property type="entry name" value="VWF_A"/>
</dbReference>
<dbReference type="Proteomes" id="UP000053958">
    <property type="component" value="Unassembled WGS sequence"/>
</dbReference>
<dbReference type="SMART" id="SM00327">
    <property type="entry name" value="VWA"/>
    <property type="match status" value="1"/>
</dbReference>
<accession>A0A0F4Z1E0</accession>
<dbReference type="PROSITE" id="PS50234">
    <property type="entry name" value="VWFA"/>
    <property type="match status" value="1"/>
</dbReference>
<evidence type="ECO:0000256" key="1">
    <source>
        <dbReference type="SAM" id="MobiDB-lite"/>
    </source>
</evidence>
<evidence type="ECO:0000313" key="5">
    <source>
        <dbReference type="Proteomes" id="UP000053958"/>
    </source>
</evidence>
<dbReference type="PROSITE" id="PS51468">
    <property type="entry name" value="VIT"/>
    <property type="match status" value="1"/>
</dbReference>
<dbReference type="Pfam" id="PF08487">
    <property type="entry name" value="VIT"/>
    <property type="match status" value="1"/>
</dbReference>
<comment type="caution">
    <text evidence="4">The sequence shown here is derived from an EMBL/GenBank/DDBJ whole genome shotgun (WGS) entry which is preliminary data.</text>
</comment>
<feature type="compositionally biased region" description="Basic and acidic residues" evidence="1">
    <location>
        <begin position="767"/>
        <end position="783"/>
    </location>
</feature>
<feature type="region of interest" description="Disordered" evidence="1">
    <location>
        <begin position="703"/>
        <end position="726"/>
    </location>
</feature>
<dbReference type="EMBL" id="LASV01000065">
    <property type="protein sequence ID" value="KKA24324.1"/>
    <property type="molecule type" value="Genomic_DNA"/>
</dbReference>
<reference evidence="4 5" key="1">
    <citation type="submission" date="2015-04" db="EMBL/GenBank/DDBJ databases">
        <authorList>
            <person name="Heijne W.H."/>
            <person name="Fedorova N.D."/>
            <person name="Nierman W.C."/>
            <person name="Vollebregt A.W."/>
            <person name="Zhao Z."/>
            <person name="Wu L."/>
            <person name="Kumar M."/>
            <person name="Stam H."/>
            <person name="van den Berg M.A."/>
            <person name="Pel H.J."/>
        </authorList>
    </citation>
    <scope>NUCLEOTIDE SEQUENCE [LARGE SCALE GENOMIC DNA]</scope>
    <source>
        <strain evidence="4 5">CBS 393.64</strain>
    </source>
</reference>
<organism evidence="4 5">
    <name type="scientific">Rasamsonia emersonii (strain ATCC 16479 / CBS 393.64 / IMI 116815)</name>
    <dbReference type="NCBI Taxonomy" id="1408163"/>
    <lineage>
        <taxon>Eukaryota</taxon>
        <taxon>Fungi</taxon>
        <taxon>Dikarya</taxon>
        <taxon>Ascomycota</taxon>
        <taxon>Pezizomycotina</taxon>
        <taxon>Eurotiomycetes</taxon>
        <taxon>Eurotiomycetidae</taxon>
        <taxon>Eurotiales</taxon>
        <taxon>Trichocomaceae</taxon>
        <taxon>Rasamsonia</taxon>
    </lineage>
</organism>
<sequence>MASYVNLPPCGCSYLHENRWGYLPQVDLDVHATILSSTSRTKLSQTFVNPRSDAIREVSYTFPMYDGVSVVGFRCRIGDRILDGVVKDKEQAKADFDEAVRRGQGAGLLEQSVDASDVFRTKLGNVPANGRVTVEIVYVGELKQDAQTNGVRYVLPTVVAPRYGYQSDSSFGSNASTGGIKITLDVSVEKGSVIRALQSPSHPYQMLLGRTSTMPEGSFEPHHASATTSIRGDVLLERDFVMLVNAEGQDTPVAFLETHPTLPHQRALMASLLPKFSLPNNTPEIVFIIDRSGSMADRIETLKSALRVFLKSLPVGVMFNICSFGSHFSFLWSRSKSYNASSLEEALRHVDTIDADMGGTEMYPAVEATVANRLKDMELEVLLLTDGAIWEQKALFSFINRAVSENPIRFFSLGIGDAASQALIEGIARAGNGFSQSVLEDEELDKKVVRMLKGALTPHINDYTIEFEYSQEEQDDFEIIEQANTIPSVELPFRGKDAVEDKPEDKGKQPISLFDSAYKEPELETAAPAPGDRFKNLPPVKPPQLLQVPTKISLYPLFRSTMYILLSPKAHEKPPQTLLVRGTSKYGPLELRIPIQDVGTGETIHQLAARRALVELEERRGWISNARVGDGRLIKDVYDSKWEDIVAREGTRLGTRFQVAGEWTSFVAVERDSEGNIIGEGTIAEEKPAGPGWGDVRHCSFSSSPPFSRGGRSLSGATASAQPAAFFGGPPMARRMMHRTAGSRHASVTPYRPPATRGGFGQLTRSIPHEARGGTRPRDRLSRGLESFSPAKSEKNTAPSKQTKLNDIITLQTFEGSWEWTQDLLHTINLDPDDVAKKVQEAFDVAARRKGITQPINPFDSRNSKAVLATTLTLIFLEKTAADLKDTWELIGDKARSWISSTLASMDEGFRTAFDDAKAAFENFFF</sequence>
<protein>
    <submittedName>
        <fullName evidence="4">von Willebrand domain-containing protein</fullName>
    </submittedName>
</protein>
<feature type="domain" description="VIT" evidence="3">
    <location>
        <begin position="9"/>
        <end position="140"/>
    </location>
</feature>
<name>A0A0F4Z1E0_RASE3</name>
<dbReference type="PANTHER" id="PTHR45737">
    <property type="entry name" value="VON WILLEBRAND FACTOR A DOMAIN-CONTAINING PROTEIN 5A"/>
    <property type="match status" value="1"/>
</dbReference>
<dbReference type="InterPro" id="IPR013694">
    <property type="entry name" value="VIT"/>
</dbReference>
<feature type="compositionally biased region" description="Low complexity" evidence="1">
    <location>
        <begin position="703"/>
        <end position="712"/>
    </location>
</feature>
<dbReference type="PANTHER" id="PTHR45737:SF6">
    <property type="entry name" value="VON WILLEBRAND FACTOR A DOMAIN-CONTAINING PROTEIN 5A"/>
    <property type="match status" value="1"/>
</dbReference>
<dbReference type="GeneID" id="25313960"/>
<evidence type="ECO:0000259" key="3">
    <source>
        <dbReference type="PROSITE" id="PS51468"/>
    </source>
</evidence>
<proteinExistence type="predicted"/>
<feature type="region of interest" description="Disordered" evidence="1">
    <location>
        <begin position="740"/>
        <end position="801"/>
    </location>
</feature>
<dbReference type="SUPFAM" id="SSF53300">
    <property type="entry name" value="vWA-like"/>
    <property type="match status" value="1"/>
</dbReference>
<dbReference type="RefSeq" id="XP_013330936.1">
    <property type="nucleotide sequence ID" value="XM_013475482.1"/>
</dbReference>
<dbReference type="Pfam" id="PF13768">
    <property type="entry name" value="VWA_3"/>
    <property type="match status" value="1"/>
</dbReference>
<dbReference type="InterPro" id="IPR036465">
    <property type="entry name" value="vWFA_dom_sf"/>
</dbReference>
<evidence type="ECO:0000259" key="2">
    <source>
        <dbReference type="PROSITE" id="PS50234"/>
    </source>
</evidence>
<dbReference type="STRING" id="1408163.A0A0F4Z1E0"/>
<dbReference type="OrthoDB" id="1729737at2759"/>
<evidence type="ECO:0000313" key="4">
    <source>
        <dbReference type="EMBL" id="KKA24324.1"/>
    </source>
</evidence>
<dbReference type="Gene3D" id="3.40.50.410">
    <property type="entry name" value="von Willebrand factor, type A domain"/>
    <property type="match status" value="1"/>
</dbReference>
<dbReference type="AlphaFoldDB" id="A0A0F4Z1E0"/>
<dbReference type="SMART" id="SM00609">
    <property type="entry name" value="VIT"/>
    <property type="match status" value="1"/>
</dbReference>